<name>D8R5S2_SELML</name>
<evidence type="ECO:0000313" key="4">
    <source>
        <dbReference type="EMBL" id="EFJ32533.1"/>
    </source>
</evidence>
<feature type="non-terminal residue" evidence="4">
    <location>
        <position position="73"/>
    </location>
</feature>
<dbReference type="InterPro" id="IPR001005">
    <property type="entry name" value="SANT/Myb"/>
</dbReference>
<feature type="domain" description="HTH myb-type" evidence="2">
    <location>
        <begin position="7"/>
        <end position="66"/>
    </location>
</feature>
<dbReference type="SUPFAM" id="SSF46689">
    <property type="entry name" value="Homeodomain-like"/>
    <property type="match status" value="1"/>
</dbReference>
<dbReference type="InterPro" id="IPR017930">
    <property type="entry name" value="Myb_dom"/>
</dbReference>
<dbReference type="eggNOG" id="ENOG502R44U">
    <property type="taxonomic scope" value="Eukaryota"/>
</dbReference>
<dbReference type="AlphaFoldDB" id="D8R5S2"/>
<accession>D8R5S2</accession>
<dbReference type="PROSITE" id="PS51294">
    <property type="entry name" value="HTH_MYB"/>
    <property type="match status" value="1"/>
</dbReference>
<dbReference type="Proteomes" id="UP000001514">
    <property type="component" value="Unassembled WGS sequence"/>
</dbReference>
<dbReference type="Pfam" id="PF00249">
    <property type="entry name" value="Myb_DNA-binding"/>
    <property type="match status" value="1"/>
</dbReference>
<organism evidence="5">
    <name type="scientific">Selaginella moellendorffii</name>
    <name type="common">Spikemoss</name>
    <dbReference type="NCBI Taxonomy" id="88036"/>
    <lineage>
        <taxon>Eukaryota</taxon>
        <taxon>Viridiplantae</taxon>
        <taxon>Streptophyta</taxon>
        <taxon>Embryophyta</taxon>
        <taxon>Tracheophyta</taxon>
        <taxon>Lycopodiopsida</taxon>
        <taxon>Selaginellales</taxon>
        <taxon>Selaginellaceae</taxon>
        <taxon>Selaginella</taxon>
    </lineage>
</organism>
<sequence length="73" mass="8483">TDRKSGSRRKHHRPWTLREVMALVDGVSRCGTGKWADIKRLAFSAIAYRTPVDLKDKWRNLLRASRVHSHSSR</sequence>
<dbReference type="PROSITE" id="PS50090">
    <property type="entry name" value="MYB_LIKE"/>
    <property type="match status" value="1"/>
</dbReference>
<evidence type="ECO:0000313" key="3">
    <source>
        <dbReference type="EMBL" id="EFJ16592.1"/>
    </source>
</evidence>
<protein>
    <submittedName>
        <fullName evidence="4">Uncharacterized protein</fullName>
    </submittedName>
</protein>
<feature type="domain" description="Myb-like" evidence="1">
    <location>
        <begin position="7"/>
        <end position="62"/>
    </location>
</feature>
<dbReference type="HOGENOM" id="CLU_201538_0_0_1"/>
<dbReference type="EMBL" id="GL377572">
    <property type="protein sequence ID" value="EFJ32533.1"/>
    <property type="molecule type" value="Genomic_DNA"/>
</dbReference>
<dbReference type="Gene3D" id="1.10.246.220">
    <property type="match status" value="1"/>
</dbReference>
<keyword evidence="5" id="KW-1185">Reference proteome</keyword>
<dbReference type="KEGG" id="smo:SELMODRAFT_59730"/>
<evidence type="ECO:0000313" key="5">
    <source>
        <dbReference type="Proteomes" id="UP000001514"/>
    </source>
</evidence>
<dbReference type="PANTHER" id="PTHR47122">
    <property type="entry name" value="MYB-LIKE DNA-BINDING DOMAIN CONTAINING PROTEIN, EXPRESSED"/>
    <property type="match status" value="1"/>
</dbReference>
<reference evidence="4 5" key="1">
    <citation type="journal article" date="2011" name="Science">
        <title>The Selaginella genome identifies genetic changes associated with the evolution of vascular plants.</title>
        <authorList>
            <person name="Banks J.A."/>
            <person name="Nishiyama T."/>
            <person name="Hasebe M."/>
            <person name="Bowman J.L."/>
            <person name="Gribskov M."/>
            <person name="dePamphilis C."/>
            <person name="Albert V.A."/>
            <person name="Aono N."/>
            <person name="Aoyama T."/>
            <person name="Ambrose B.A."/>
            <person name="Ashton N.W."/>
            <person name="Axtell M.J."/>
            <person name="Barker E."/>
            <person name="Barker M.S."/>
            <person name="Bennetzen J.L."/>
            <person name="Bonawitz N.D."/>
            <person name="Chapple C."/>
            <person name="Cheng C."/>
            <person name="Correa L.G."/>
            <person name="Dacre M."/>
            <person name="DeBarry J."/>
            <person name="Dreyer I."/>
            <person name="Elias M."/>
            <person name="Engstrom E.M."/>
            <person name="Estelle M."/>
            <person name="Feng L."/>
            <person name="Finet C."/>
            <person name="Floyd S.K."/>
            <person name="Frommer W.B."/>
            <person name="Fujita T."/>
            <person name="Gramzow L."/>
            <person name="Gutensohn M."/>
            <person name="Harholt J."/>
            <person name="Hattori M."/>
            <person name="Heyl A."/>
            <person name="Hirai T."/>
            <person name="Hiwatashi Y."/>
            <person name="Ishikawa M."/>
            <person name="Iwata M."/>
            <person name="Karol K.G."/>
            <person name="Koehler B."/>
            <person name="Kolukisaoglu U."/>
            <person name="Kubo M."/>
            <person name="Kurata T."/>
            <person name="Lalonde S."/>
            <person name="Li K."/>
            <person name="Li Y."/>
            <person name="Litt A."/>
            <person name="Lyons E."/>
            <person name="Manning G."/>
            <person name="Maruyama T."/>
            <person name="Michael T.P."/>
            <person name="Mikami K."/>
            <person name="Miyazaki S."/>
            <person name="Morinaga S."/>
            <person name="Murata T."/>
            <person name="Mueller-Roeber B."/>
            <person name="Nelson D.R."/>
            <person name="Obara M."/>
            <person name="Oguri Y."/>
            <person name="Olmstead R.G."/>
            <person name="Onodera N."/>
            <person name="Petersen B.L."/>
            <person name="Pils B."/>
            <person name="Prigge M."/>
            <person name="Rensing S.A."/>
            <person name="Riano-Pachon D.M."/>
            <person name="Roberts A.W."/>
            <person name="Sato Y."/>
            <person name="Scheller H.V."/>
            <person name="Schulz B."/>
            <person name="Schulz C."/>
            <person name="Shakirov E.V."/>
            <person name="Shibagaki N."/>
            <person name="Shinohara N."/>
            <person name="Shippen D.E."/>
            <person name="Soerensen I."/>
            <person name="Sotooka R."/>
            <person name="Sugimoto N."/>
            <person name="Sugita M."/>
            <person name="Sumikawa N."/>
            <person name="Tanurdzic M."/>
            <person name="Theissen G."/>
            <person name="Ulvskov P."/>
            <person name="Wakazuki S."/>
            <person name="Weng J.K."/>
            <person name="Willats W.W."/>
            <person name="Wipf D."/>
            <person name="Wolf P.G."/>
            <person name="Yang L."/>
            <person name="Zimmer A.D."/>
            <person name="Zhu Q."/>
            <person name="Mitros T."/>
            <person name="Hellsten U."/>
            <person name="Loque D."/>
            <person name="Otillar R."/>
            <person name="Salamov A."/>
            <person name="Schmutz J."/>
            <person name="Shapiro H."/>
            <person name="Lindquist E."/>
            <person name="Lucas S."/>
            <person name="Rokhsar D."/>
            <person name="Grigoriev I.V."/>
        </authorList>
    </citation>
    <scope>NUCLEOTIDE SEQUENCE [LARGE SCALE GENOMIC DNA]</scope>
</reference>
<dbReference type="OrthoDB" id="608866at2759"/>
<dbReference type="CDD" id="cd11660">
    <property type="entry name" value="SANT_TRF"/>
    <property type="match status" value="1"/>
</dbReference>
<feature type="non-terminal residue" evidence="4">
    <location>
        <position position="1"/>
    </location>
</feature>
<dbReference type="KEGG" id="smo:SELMODRAFT_69727"/>
<gene>
    <name evidence="3" type="ORF">SELMODRAFT_59730</name>
    <name evidence="4" type="ORF">SELMODRAFT_69727</name>
</gene>
<proteinExistence type="predicted"/>
<dbReference type="EMBL" id="GL377618">
    <property type="protein sequence ID" value="EFJ16592.1"/>
    <property type="molecule type" value="Genomic_DNA"/>
</dbReference>
<dbReference type="Gramene" id="EFJ32533">
    <property type="protein sequence ID" value="EFJ32533"/>
    <property type="gene ID" value="SELMODRAFT_69727"/>
</dbReference>
<evidence type="ECO:0000259" key="1">
    <source>
        <dbReference type="PROSITE" id="PS50090"/>
    </source>
</evidence>
<dbReference type="SMART" id="SM00717">
    <property type="entry name" value="SANT"/>
    <property type="match status" value="1"/>
</dbReference>
<dbReference type="Gramene" id="EFJ16592">
    <property type="protein sequence ID" value="EFJ16592"/>
    <property type="gene ID" value="SELMODRAFT_59730"/>
</dbReference>
<evidence type="ECO:0000259" key="2">
    <source>
        <dbReference type="PROSITE" id="PS51294"/>
    </source>
</evidence>
<dbReference type="InterPro" id="IPR009057">
    <property type="entry name" value="Homeodomain-like_sf"/>
</dbReference>
<dbReference type="PANTHER" id="PTHR47122:SF8">
    <property type="entry name" value="MYB-LIKE DOMAIN-CONTAINING PROTEIN"/>
    <property type="match status" value="1"/>
</dbReference>
<dbReference type="InParanoid" id="D8R5S2"/>